<evidence type="ECO:0000313" key="3">
    <source>
        <dbReference type="EMBL" id="QSS66742.1"/>
    </source>
</evidence>
<dbReference type="InterPro" id="IPR000742">
    <property type="entry name" value="EGF"/>
</dbReference>
<name>A0A8A1MQ15_AJECA</name>
<dbReference type="VEuPathDB" id="FungiDB:I7I51_02951"/>
<evidence type="ECO:0000313" key="4">
    <source>
        <dbReference type="Proteomes" id="UP000663671"/>
    </source>
</evidence>
<feature type="chain" id="PRO_5034227122" evidence="1">
    <location>
        <begin position="28"/>
        <end position="209"/>
    </location>
</feature>
<dbReference type="EMBL" id="CP069116">
    <property type="protein sequence ID" value="QSS66742.1"/>
    <property type="molecule type" value="Genomic_DNA"/>
</dbReference>
<accession>A0A8A1MQ15</accession>
<organism evidence="3 4">
    <name type="scientific">Ajellomyces capsulatus</name>
    <name type="common">Darling's disease fungus</name>
    <name type="synonym">Histoplasma capsulatum</name>
    <dbReference type="NCBI Taxonomy" id="5037"/>
    <lineage>
        <taxon>Eukaryota</taxon>
        <taxon>Fungi</taxon>
        <taxon>Dikarya</taxon>
        <taxon>Ascomycota</taxon>
        <taxon>Pezizomycotina</taxon>
        <taxon>Eurotiomycetes</taxon>
        <taxon>Eurotiomycetidae</taxon>
        <taxon>Onygenales</taxon>
        <taxon>Ajellomycetaceae</taxon>
        <taxon>Histoplasma</taxon>
    </lineage>
</organism>
<dbReference type="AlphaFoldDB" id="A0A8A1MQ15"/>
<dbReference type="Gene3D" id="2.10.25.10">
    <property type="entry name" value="Laminin"/>
    <property type="match status" value="1"/>
</dbReference>
<dbReference type="GO" id="GO:0005524">
    <property type="term" value="F:ATP binding"/>
    <property type="evidence" value="ECO:0007669"/>
    <property type="project" value="UniProtKB-KW"/>
</dbReference>
<keyword evidence="1" id="KW-0732">Signal</keyword>
<feature type="domain" description="EGF-like" evidence="2">
    <location>
        <begin position="111"/>
        <end position="122"/>
    </location>
</feature>
<reference evidence="3" key="1">
    <citation type="submission" date="2021-01" db="EMBL/GenBank/DDBJ databases">
        <title>Chromosome-level genome assembly of a human fungal pathogen reveals clustering of transcriptionally co-regulated genes.</title>
        <authorList>
            <person name="Voorhies M."/>
            <person name="Cohen S."/>
            <person name="Shea T.P."/>
            <person name="Petrus S."/>
            <person name="Munoz J.F."/>
            <person name="Poplawski S."/>
            <person name="Goldman W.E."/>
            <person name="Michael T."/>
            <person name="Cuomo C.A."/>
            <person name="Sil A."/>
            <person name="Beyhan S."/>
        </authorList>
    </citation>
    <scope>NUCLEOTIDE SEQUENCE</scope>
    <source>
        <strain evidence="3">WU24</strain>
    </source>
</reference>
<dbReference type="Proteomes" id="UP000663671">
    <property type="component" value="Chromosome 6"/>
</dbReference>
<dbReference type="PROSITE" id="PS00022">
    <property type="entry name" value="EGF_1"/>
    <property type="match status" value="1"/>
</dbReference>
<proteinExistence type="predicted"/>
<evidence type="ECO:0000259" key="2">
    <source>
        <dbReference type="PROSITE" id="PS00022"/>
    </source>
</evidence>
<evidence type="ECO:0000256" key="1">
    <source>
        <dbReference type="SAM" id="SignalP"/>
    </source>
</evidence>
<keyword evidence="3" id="KW-0067">ATP-binding</keyword>
<sequence>MRPPSLASSFLYASILASSSLPWLASAFSNYSDSSLLLSSRVLLQDDRPKDCPPCFNCELEAFQCHQFATCNKYNGKCDCPAGFGGDDCTLPLCGSLPDGKERAPRKGKYCNCTEGWEGVNCNVCKTDNVCNSMMPEGEGGVCYKDGVTQKENYQMCAVTNRKIVDMLGDQKPESGLTKLNRSTAIWTPANGVWRVHTPRTRRLIPVRT</sequence>
<protein>
    <submittedName>
        <fullName evidence="3">ATP-binding cassette protein</fullName>
    </submittedName>
</protein>
<dbReference type="OrthoDB" id="66620at2759"/>
<gene>
    <name evidence="3" type="primary">ADP1</name>
    <name evidence="3" type="ORF">I7I51_02951</name>
</gene>
<keyword evidence="3" id="KW-0547">Nucleotide-binding</keyword>
<feature type="signal peptide" evidence="1">
    <location>
        <begin position="1"/>
        <end position="27"/>
    </location>
</feature>